<dbReference type="EMBL" id="BARS01045313">
    <property type="protein sequence ID" value="GAG31307.1"/>
    <property type="molecule type" value="Genomic_DNA"/>
</dbReference>
<feature type="region of interest" description="Disordered" evidence="1">
    <location>
        <begin position="69"/>
        <end position="111"/>
    </location>
</feature>
<feature type="compositionally biased region" description="Pro residues" evidence="1">
    <location>
        <begin position="82"/>
        <end position="102"/>
    </location>
</feature>
<feature type="non-terminal residue" evidence="2">
    <location>
        <position position="1"/>
    </location>
</feature>
<protein>
    <submittedName>
        <fullName evidence="2">Uncharacterized protein</fullName>
    </submittedName>
</protein>
<feature type="non-terminal residue" evidence="2">
    <location>
        <position position="248"/>
    </location>
</feature>
<organism evidence="2">
    <name type="scientific">marine sediment metagenome</name>
    <dbReference type="NCBI Taxonomy" id="412755"/>
    <lineage>
        <taxon>unclassified sequences</taxon>
        <taxon>metagenomes</taxon>
        <taxon>ecological metagenomes</taxon>
    </lineage>
</organism>
<accession>X0X7C2</accession>
<proteinExistence type="predicted"/>
<reference evidence="2" key="1">
    <citation type="journal article" date="2014" name="Front. Microbiol.">
        <title>High frequency of phylogenetically diverse reductive dehalogenase-homologous genes in deep subseafloor sedimentary metagenomes.</title>
        <authorList>
            <person name="Kawai M."/>
            <person name="Futagami T."/>
            <person name="Toyoda A."/>
            <person name="Takaki Y."/>
            <person name="Nishi S."/>
            <person name="Hori S."/>
            <person name="Arai W."/>
            <person name="Tsubouchi T."/>
            <person name="Morono Y."/>
            <person name="Uchiyama I."/>
            <person name="Ito T."/>
            <person name="Fujiyama A."/>
            <person name="Inagaki F."/>
            <person name="Takami H."/>
        </authorList>
    </citation>
    <scope>NUCLEOTIDE SEQUENCE</scope>
    <source>
        <strain evidence="2">Expedition CK06-06</strain>
    </source>
</reference>
<sequence>WANFSWTGDTSAQDVADCYNDENIAVMYRLDAETQVFERWIRDREALSTMGDVAQFDALLALNASDEPATCQMPGAAEAPATPTPSPTPTPTSTPSPTPTPTPAVAGGPPTDYLDTFHATLDMSMGNPLAEMNAISEGDFEAPDRCSCDVTLTTGTGSLEFQVEDHIIVIGDDAWVYEGDDWSETTPSEKSGLLEMCPACPSFWEGYSLEPPQLPGEHETKNGVSAIHYSLAELCEALLGVGWMPEEL</sequence>
<comment type="caution">
    <text evidence="2">The sequence shown here is derived from an EMBL/GenBank/DDBJ whole genome shotgun (WGS) entry which is preliminary data.</text>
</comment>
<dbReference type="AlphaFoldDB" id="X0X7C2"/>
<gene>
    <name evidence="2" type="ORF">S01H1_68333</name>
</gene>
<name>X0X7C2_9ZZZZ</name>
<evidence type="ECO:0000256" key="1">
    <source>
        <dbReference type="SAM" id="MobiDB-lite"/>
    </source>
</evidence>
<evidence type="ECO:0000313" key="2">
    <source>
        <dbReference type="EMBL" id="GAG31307.1"/>
    </source>
</evidence>